<gene>
    <name evidence="1" type="ORF">B9T62_06430</name>
</gene>
<dbReference type="AlphaFoldDB" id="A0A2Z2KHC5"/>
<accession>A0A2Z2KHC5</accession>
<dbReference type="InterPro" id="IPR014825">
    <property type="entry name" value="DNA_alkylation"/>
</dbReference>
<dbReference type="OrthoDB" id="9797162at2"/>
<name>A0A2Z2KHC5_9BACL</name>
<dbReference type="Pfam" id="PF08713">
    <property type="entry name" value="DNA_alkylation"/>
    <property type="match status" value="1"/>
</dbReference>
<dbReference type="InterPro" id="IPR016024">
    <property type="entry name" value="ARM-type_fold"/>
</dbReference>
<dbReference type="SUPFAM" id="SSF48371">
    <property type="entry name" value="ARM repeat"/>
    <property type="match status" value="1"/>
</dbReference>
<proteinExistence type="predicted"/>
<dbReference type="Proteomes" id="UP000249890">
    <property type="component" value="Chromosome"/>
</dbReference>
<sequence length="271" mass="30908">MQERKGARKVSEIPPEVLNLLNSGQIQSVNLTEWLAVDHQLLFQHVVQSLDLEVECQDMLSRWNQHPTETRIMKLIPAFAADWLQFLNKLTIERREEVFQSLATHPSDSVRCWAAYIIGLDPQLELADRLSGIRAFAADAHFGVREISWMAVREAIILQLPQALALLDTWVQNPDANIRRFAIEATRPQGVWAKHITALKNEPALGLHLLEAVRSDPAKYVQDSVGNWLNDAAKSHTDWVQSVCDRWRKQSATKETSRIVTKALRTINKQK</sequence>
<evidence type="ECO:0000313" key="1">
    <source>
        <dbReference type="EMBL" id="ASA26206.1"/>
    </source>
</evidence>
<dbReference type="Gene3D" id="1.25.40.290">
    <property type="entry name" value="ARM repeat domains"/>
    <property type="match status" value="1"/>
</dbReference>
<dbReference type="EMBL" id="CP021780">
    <property type="protein sequence ID" value="ASA26206.1"/>
    <property type="molecule type" value="Genomic_DNA"/>
</dbReference>
<protein>
    <submittedName>
        <fullName evidence="1">DNA alkylation repair protein</fullName>
    </submittedName>
</protein>
<reference evidence="1 2" key="1">
    <citation type="submission" date="2017-06" db="EMBL/GenBank/DDBJ databases">
        <title>Complete genome sequence of Paenibacillus donghaensis KCTC 13049T isolated from East Sea sediment, South Korea.</title>
        <authorList>
            <person name="Jung B.K."/>
            <person name="Hong S.-J."/>
            <person name="Shin J.-H."/>
        </authorList>
    </citation>
    <scope>NUCLEOTIDE SEQUENCE [LARGE SCALE GENOMIC DNA]</scope>
    <source>
        <strain evidence="1 2">KCTC 13049</strain>
    </source>
</reference>
<organism evidence="1 2">
    <name type="scientific">Paenibacillus donghaensis</name>
    <dbReference type="NCBI Taxonomy" id="414771"/>
    <lineage>
        <taxon>Bacteria</taxon>
        <taxon>Bacillati</taxon>
        <taxon>Bacillota</taxon>
        <taxon>Bacilli</taxon>
        <taxon>Bacillales</taxon>
        <taxon>Paenibacillaceae</taxon>
        <taxon>Paenibacillus</taxon>
    </lineage>
</organism>
<evidence type="ECO:0000313" key="2">
    <source>
        <dbReference type="Proteomes" id="UP000249890"/>
    </source>
</evidence>
<dbReference type="KEGG" id="pdh:B9T62_06430"/>
<keyword evidence="2" id="KW-1185">Reference proteome</keyword>